<keyword evidence="2 3" id="KW-0413">Isomerase</keyword>
<comment type="function">
    <text evidence="3 4">Catalyzes the conversion of N5-carboxyaminoimidazole ribonucleotide (N5-CAIR) to 4-carboxy-5-aminoimidazole ribonucleotide (CAIR).</text>
</comment>
<keyword evidence="1 3" id="KW-0658">Purine biosynthesis</keyword>
<dbReference type="STRING" id="295068.MAQ5080_01074"/>
<dbReference type="PIRSF" id="PIRSF001338">
    <property type="entry name" value="AIR_carboxylase"/>
    <property type="match status" value="1"/>
</dbReference>
<comment type="pathway">
    <text evidence="3 4">Purine metabolism; IMP biosynthesis via de novo pathway; 5-amino-1-(5-phospho-D-ribosyl)imidazole-4-carboxylate from 5-amino-1-(5-phospho-D-ribosyl)imidazole (N5-CAIR route): step 2/2.</text>
</comment>
<feature type="domain" description="PurE" evidence="6">
    <location>
        <begin position="3"/>
        <end position="154"/>
    </location>
</feature>
<feature type="binding site" evidence="3 5">
    <location>
        <position position="11"/>
    </location>
    <ligand>
        <name>substrate</name>
    </ligand>
</feature>
<keyword evidence="8" id="KW-1185">Reference proteome</keyword>
<dbReference type="EC" id="5.4.99.18" evidence="3 4"/>
<dbReference type="GO" id="GO:0034023">
    <property type="term" value="F:5-(carboxyamino)imidazole ribonucleotide mutase activity"/>
    <property type="evidence" value="ECO:0007669"/>
    <property type="project" value="UniProtKB-UniRule"/>
</dbReference>
<dbReference type="PANTHER" id="PTHR23046">
    <property type="entry name" value="PHOSPHORIBOSYLAMINOIMIDAZOLE CARBOXYLASE CATALYTIC SUBUNIT"/>
    <property type="match status" value="1"/>
</dbReference>
<dbReference type="InterPro" id="IPR033747">
    <property type="entry name" value="PurE_ClassI"/>
</dbReference>
<dbReference type="PANTHER" id="PTHR23046:SF2">
    <property type="entry name" value="PHOSPHORIBOSYLAMINOIMIDAZOLE CARBOXYLASE"/>
    <property type="match status" value="1"/>
</dbReference>
<sequence>MQAKVALIMGSKSDWSTMEAAAEIMDKLGVAYHVEVVSAHRTPVKLAEFSEAAVERGFKVIIGGAGGAAHLPGMVAAHTRLPVLGVPVQSKALNGMDSLLSIAQMPKGVAVGTLAIGTAGAFNAGLLACQILANEDAQLAERIEAFRNEQTDTVLSNPDPRDEA</sequence>
<comment type="catalytic activity">
    <reaction evidence="3 4">
        <text>5-carboxyamino-1-(5-phospho-D-ribosyl)imidazole + H(+) = 5-amino-1-(5-phospho-D-ribosyl)imidazole-4-carboxylate</text>
        <dbReference type="Rhea" id="RHEA:13193"/>
        <dbReference type="ChEBI" id="CHEBI:15378"/>
        <dbReference type="ChEBI" id="CHEBI:58730"/>
        <dbReference type="ChEBI" id="CHEBI:77657"/>
        <dbReference type="EC" id="5.4.99.18"/>
    </reaction>
</comment>
<evidence type="ECO:0000313" key="7">
    <source>
        <dbReference type="EMBL" id="SBS28317.1"/>
    </source>
</evidence>
<evidence type="ECO:0000256" key="5">
    <source>
        <dbReference type="PIRSR" id="PIRSR001338-1"/>
    </source>
</evidence>
<dbReference type="GO" id="GO:0006189">
    <property type="term" value="P:'de novo' IMP biosynthetic process"/>
    <property type="evidence" value="ECO:0007669"/>
    <property type="project" value="UniProtKB-UniRule"/>
</dbReference>
<feature type="binding site" evidence="3 5">
    <location>
        <position position="41"/>
    </location>
    <ligand>
        <name>substrate</name>
    </ligand>
</feature>
<dbReference type="HAMAP" id="MF_01929">
    <property type="entry name" value="PurE_classI"/>
    <property type="match status" value="1"/>
</dbReference>
<comment type="similarity">
    <text evidence="3">Belongs to the AIR carboxylase family. Class I subfamily.</text>
</comment>
<dbReference type="SMART" id="SM01001">
    <property type="entry name" value="AIRC"/>
    <property type="match status" value="1"/>
</dbReference>
<organism evidence="7 8">
    <name type="scientific">Marinomonas aquimarina</name>
    <dbReference type="NCBI Taxonomy" id="295068"/>
    <lineage>
        <taxon>Bacteria</taxon>
        <taxon>Pseudomonadati</taxon>
        <taxon>Pseudomonadota</taxon>
        <taxon>Gammaproteobacteria</taxon>
        <taxon>Oceanospirillales</taxon>
        <taxon>Oceanospirillaceae</taxon>
        <taxon>Marinomonas</taxon>
    </lineage>
</organism>
<gene>
    <name evidence="3 7" type="primary">purE</name>
    <name evidence="7" type="ORF">MAQ5080_01074</name>
</gene>
<dbReference type="UniPathway" id="UPA00074">
    <property type="reaction ID" value="UER00943"/>
</dbReference>
<dbReference type="OrthoDB" id="9791908at2"/>
<evidence type="ECO:0000256" key="1">
    <source>
        <dbReference type="ARBA" id="ARBA00022755"/>
    </source>
</evidence>
<feature type="binding site" evidence="3 5">
    <location>
        <position position="14"/>
    </location>
    <ligand>
        <name>substrate</name>
    </ligand>
</feature>
<evidence type="ECO:0000259" key="6">
    <source>
        <dbReference type="SMART" id="SM01001"/>
    </source>
</evidence>
<name>A0A1A8T8T2_9GAMM</name>
<reference evidence="7 8" key="1">
    <citation type="submission" date="2016-06" db="EMBL/GenBank/DDBJ databases">
        <authorList>
            <person name="Kjaerup R.B."/>
            <person name="Dalgaard T.S."/>
            <person name="Juul-Madsen H.R."/>
        </authorList>
    </citation>
    <scope>NUCLEOTIDE SEQUENCE [LARGE SCALE GENOMIC DNA]</scope>
    <source>
        <strain evidence="7 8">CECT 5080</strain>
    </source>
</reference>
<dbReference type="Proteomes" id="UP000092627">
    <property type="component" value="Unassembled WGS sequence"/>
</dbReference>
<protein>
    <recommendedName>
        <fullName evidence="3 4">N5-carboxyaminoimidazole ribonucleotide mutase</fullName>
        <shortName evidence="3 4">N5-CAIR mutase</shortName>
        <ecNumber evidence="3 4">5.4.99.18</ecNumber>
    </recommendedName>
    <alternativeName>
        <fullName evidence="3">5-(carboxyamino)imidazole ribonucleotide mutase</fullName>
    </alternativeName>
</protein>
<proteinExistence type="inferred from homology"/>
<dbReference type="NCBIfam" id="TIGR01162">
    <property type="entry name" value="purE"/>
    <property type="match status" value="1"/>
</dbReference>
<dbReference type="EMBL" id="FLOC01000004">
    <property type="protein sequence ID" value="SBS28317.1"/>
    <property type="molecule type" value="Genomic_DNA"/>
</dbReference>
<evidence type="ECO:0000313" key="8">
    <source>
        <dbReference type="Proteomes" id="UP000092627"/>
    </source>
</evidence>
<dbReference type="InterPro" id="IPR024694">
    <property type="entry name" value="PurE_prokaryotes"/>
</dbReference>
<dbReference type="InterPro" id="IPR000031">
    <property type="entry name" value="PurE_dom"/>
</dbReference>
<evidence type="ECO:0000256" key="3">
    <source>
        <dbReference type="HAMAP-Rule" id="MF_01929"/>
    </source>
</evidence>
<accession>A0A1A8T8T2</accession>
<dbReference type="AlphaFoldDB" id="A0A1A8T8T2"/>
<dbReference type="Gene3D" id="3.40.50.1970">
    <property type="match status" value="1"/>
</dbReference>
<evidence type="ECO:0000256" key="2">
    <source>
        <dbReference type="ARBA" id="ARBA00023235"/>
    </source>
</evidence>
<dbReference type="RefSeq" id="WP_067206567.1">
    <property type="nucleotide sequence ID" value="NZ_FLOC01000004.1"/>
</dbReference>
<evidence type="ECO:0000256" key="4">
    <source>
        <dbReference type="PIRNR" id="PIRNR001338"/>
    </source>
</evidence>
<dbReference type="SUPFAM" id="SSF52255">
    <property type="entry name" value="N5-CAIR mutase (phosphoribosylaminoimidazole carboxylase, PurE)"/>
    <property type="match status" value="1"/>
</dbReference>
<dbReference type="Pfam" id="PF00731">
    <property type="entry name" value="AIRC"/>
    <property type="match status" value="1"/>
</dbReference>